<reference evidence="1 2" key="1">
    <citation type="journal article" date="2024" name="Science">
        <title>Giant polyketide synthase enzymes in the biosynthesis of giant marine polyether toxins.</title>
        <authorList>
            <person name="Fallon T.R."/>
            <person name="Shende V.V."/>
            <person name="Wierzbicki I.H."/>
            <person name="Pendleton A.L."/>
            <person name="Watervoot N.F."/>
            <person name="Auber R.P."/>
            <person name="Gonzalez D.J."/>
            <person name="Wisecaver J.H."/>
            <person name="Moore B.S."/>
        </authorList>
    </citation>
    <scope>NUCLEOTIDE SEQUENCE [LARGE SCALE GENOMIC DNA]</scope>
    <source>
        <strain evidence="1 2">12B1</strain>
    </source>
</reference>
<evidence type="ECO:0000313" key="2">
    <source>
        <dbReference type="Proteomes" id="UP001515480"/>
    </source>
</evidence>
<proteinExistence type="predicted"/>
<protein>
    <submittedName>
        <fullName evidence="1">Uncharacterized protein</fullName>
    </submittedName>
</protein>
<organism evidence="1 2">
    <name type="scientific">Prymnesium parvum</name>
    <name type="common">Toxic golden alga</name>
    <dbReference type="NCBI Taxonomy" id="97485"/>
    <lineage>
        <taxon>Eukaryota</taxon>
        <taxon>Haptista</taxon>
        <taxon>Haptophyta</taxon>
        <taxon>Prymnesiophyceae</taxon>
        <taxon>Prymnesiales</taxon>
        <taxon>Prymnesiaceae</taxon>
        <taxon>Prymnesium</taxon>
    </lineage>
</organism>
<name>A0AB34JRX6_PRYPA</name>
<accession>A0AB34JRX6</accession>
<gene>
    <name evidence="1" type="ORF">AB1Y20_018504</name>
</gene>
<dbReference type="EMBL" id="JBGBPQ010000005">
    <property type="protein sequence ID" value="KAL1523568.1"/>
    <property type="molecule type" value="Genomic_DNA"/>
</dbReference>
<keyword evidence="2" id="KW-1185">Reference proteome</keyword>
<evidence type="ECO:0000313" key="1">
    <source>
        <dbReference type="EMBL" id="KAL1523568.1"/>
    </source>
</evidence>
<dbReference type="AlphaFoldDB" id="A0AB34JRX6"/>
<sequence>MLLTYGRKGMFLFGENRKLQLLESEEMREWCRSSIMVFEGDFTCQADKKRLRSTVLGLWAIAVLKKQHERHGFLYDLVKDNQKRVFPASLFPRAVHNLAERCLLRDDFGGTLKQEVLNVINFSQRSDSEASSPKRLFFRKVKETSSRSPVRVHLKPKHSLFRKHHRPAYPYDLNI</sequence>
<dbReference type="Proteomes" id="UP001515480">
    <property type="component" value="Unassembled WGS sequence"/>
</dbReference>
<comment type="caution">
    <text evidence="1">The sequence shown here is derived from an EMBL/GenBank/DDBJ whole genome shotgun (WGS) entry which is preliminary data.</text>
</comment>